<dbReference type="EMBL" id="ACJN02000003">
    <property type="protein sequence ID" value="EFI34148.1"/>
    <property type="molecule type" value="Genomic_DNA"/>
</dbReference>
<keyword evidence="2" id="KW-1185">Reference proteome</keyword>
<evidence type="ECO:0000313" key="2">
    <source>
        <dbReference type="Proteomes" id="UP000005496"/>
    </source>
</evidence>
<proteinExistence type="predicted"/>
<reference evidence="1" key="1">
    <citation type="submission" date="2010-05" db="EMBL/GenBank/DDBJ databases">
        <title>The draft genome of Desulfonatronospira thiodismutans ASO3-1.</title>
        <authorList>
            <consortium name="US DOE Joint Genome Institute (JGI-PGF)"/>
            <person name="Lucas S."/>
            <person name="Copeland A."/>
            <person name="Lapidus A."/>
            <person name="Cheng J.-F."/>
            <person name="Bruce D."/>
            <person name="Goodwin L."/>
            <person name="Pitluck S."/>
            <person name="Chertkov O."/>
            <person name="Brettin T."/>
            <person name="Detter J.C."/>
            <person name="Han C."/>
            <person name="Land M.L."/>
            <person name="Hauser L."/>
            <person name="Kyrpides N."/>
            <person name="Mikhailova N."/>
            <person name="Muyzer G."/>
            <person name="Woyke T."/>
        </authorList>
    </citation>
    <scope>NUCLEOTIDE SEQUENCE [LARGE SCALE GENOMIC DNA]</scope>
    <source>
        <strain evidence="1">ASO3-1</strain>
    </source>
</reference>
<organism evidence="1 2">
    <name type="scientific">Desulfonatronospira thiodismutans ASO3-1</name>
    <dbReference type="NCBI Taxonomy" id="555779"/>
    <lineage>
        <taxon>Bacteria</taxon>
        <taxon>Pseudomonadati</taxon>
        <taxon>Thermodesulfobacteriota</taxon>
        <taxon>Desulfovibrionia</taxon>
        <taxon>Desulfovibrionales</taxon>
        <taxon>Desulfonatronovibrionaceae</taxon>
        <taxon>Desulfonatronospira</taxon>
    </lineage>
</organism>
<name>D6STY2_9BACT</name>
<gene>
    <name evidence="1" type="ORF">Dthio_PD1490</name>
</gene>
<comment type="caution">
    <text evidence="1">The sequence shown here is derived from an EMBL/GenBank/DDBJ whole genome shotgun (WGS) entry which is preliminary data.</text>
</comment>
<dbReference type="OrthoDB" id="161687at2"/>
<dbReference type="Proteomes" id="UP000005496">
    <property type="component" value="Unassembled WGS sequence"/>
</dbReference>
<accession>D6STY2</accession>
<evidence type="ECO:0000313" key="1">
    <source>
        <dbReference type="EMBL" id="EFI34148.1"/>
    </source>
</evidence>
<dbReference type="AlphaFoldDB" id="D6STY2"/>
<dbReference type="eggNOG" id="ENOG5033468">
    <property type="taxonomic scope" value="Bacteria"/>
</dbReference>
<sequence>MSELKLKAEHPEKASEILFDALTMEKSRLQYSLELSRKRLAEFEKKYNVSSLDFLENWSAEDLEGQDMEYVKWAGEYRLASSLLQRIDILNGITHANT</sequence>
<protein>
    <submittedName>
        <fullName evidence="1">Uncharacterized protein</fullName>
    </submittedName>
</protein>